<dbReference type="CDD" id="cd06222">
    <property type="entry name" value="RNase_H_like"/>
    <property type="match status" value="1"/>
</dbReference>
<dbReference type="InterPro" id="IPR052929">
    <property type="entry name" value="RNase_H-like_EbsB-rel"/>
</dbReference>
<dbReference type="PANTHER" id="PTHR47074:SF48">
    <property type="entry name" value="POLYNUCLEOTIDYL TRANSFERASE, RIBONUCLEASE H-LIKE SUPERFAMILY PROTEIN"/>
    <property type="match status" value="1"/>
</dbReference>
<keyword evidence="3" id="KW-1185">Reference proteome</keyword>
<dbReference type="InterPro" id="IPR012337">
    <property type="entry name" value="RNaseH-like_sf"/>
</dbReference>
<dbReference type="Pfam" id="PF13456">
    <property type="entry name" value="RVT_3"/>
    <property type="match status" value="1"/>
</dbReference>
<dbReference type="GO" id="GO:0003676">
    <property type="term" value="F:nucleic acid binding"/>
    <property type="evidence" value="ECO:0007669"/>
    <property type="project" value="InterPro"/>
</dbReference>
<dbReference type="GO" id="GO:0004523">
    <property type="term" value="F:RNA-DNA hybrid ribonuclease activity"/>
    <property type="evidence" value="ECO:0007669"/>
    <property type="project" value="InterPro"/>
</dbReference>
<evidence type="ECO:0000259" key="1">
    <source>
        <dbReference type="Pfam" id="PF13456"/>
    </source>
</evidence>
<gene>
    <name evidence="2" type="ORF">Dsin_023557</name>
</gene>
<dbReference type="InterPro" id="IPR044730">
    <property type="entry name" value="RNase_H-like_dom_plant"/>
</dbReference>
<sequence>MNTDAAVDSVGGRVGSGIIIRDSEGNVLASSSQKIMSGYTPQIAEAVAYLRGLVLAREAGLRPWEVELDAQTVVKLVSSLTVPCSEVGLVIKDIKLHLLNFPDSKISFVPMEANKAAHHLAKLGLLVEDVNVWLEECPPSVAPFVLGDRPNLM</sequence>
<organism evidence="2 3">
    <name type="scientific">Dipteronia sinensis</name>
    <dbReference type="NCBI Taxonomy" id="43782"/>
    <lineage>
        <taxon>Eukaryota</taxon>
        <taxon>Viridiplantae</taxon>
        <taxon>Streptophyta</taxon>
        <taxon>Embryophyta</taxon>
        <taxon>Tracheophyta</taxon>
        <taxon>Spermatophyta</taxon>
        <taxon>Magnoliopsida</taxon>
        <taxon>eudicotyledons</taxon>
        <taxon>Gunneridae</taxon>
        <taxon>Pentapetalae</taxon>
        <taxon>rosids</taxon>
        <taxon>malvids</taxon>
        <taxon>Sapindales</taxon>
        <taxon>Sapindaceae</taxon>
        <taxon>Hippocastanoideae</taxon>
        <taxon>Acereae</taxon>
        <taxon>Dipteronia</taxon>
    </lineage>
</organism>
<dbReference type="PANTHER" id="PTHR47074">
    <property type="entry name" value="BNAC02G40300D PROTEIN"/>
    <property type="match status" value="1"/>
</dbReference>
<evidence type="ECO:0000313" key="3">
    <source>
        <dbReference type="Proteomes" id="UP001281410"/>
    </source>
</evidence>
<dbReference type="EMBL" id="JANJYJ010000007">
    <property type="protein sequence ID" value="KAK3200142.1"/>
    <property type="molecule type" value="Genomic_DNA"/>
</dbReference>
<feature type="domain" description="RNase H type-1" evidence="1">
    <location>
        <begin position="2"/>
        <end position="123"/>
    </location>
</feature>
<dbReference type="InterPro" id="IPR002156">
    <property type="entry name" value="RNaseH_domain"/>
</dbReference>
<reference evidence="2" key="1">
    <citation type="journal article" date="2023" name="Plant J.">
        <title>Genome sequences and population genomics provide insights into the demographic history, inbreeding, and mutation load of two 'living fossil' tree species of Dipteronia.</title>
        <authorList>
            <person name="Feng Y."/>
            <person name="Comes H.P."/>
            <person name="Chen J."/>
            <person name="Zhu S."/>
            <person name="Lu R."/>
            <person name="Zhang X."/>
            <person name="Li P."/>
            <person name="Qiu J."/>
            <person name="Olsen K.M."/>
            <person name="Qiu Y."/>
        </authorList>
    </citation>
    <scope>NUCLEOTIDE SEQUENCE</scope>
    <source>
        <strain evidence="2">NBL</strain>
    </source>
</reference>
<comment type="caution">
    <text evidence="2">The sequence shown here is derived from an EMBL/GenBank/DDBJ whole genome shotgun (WGS) entry which is preliminary data.</text>
</comment>
<protein>
    <recommendedName>
        <fullName evidence="1">RNase H type-1 domain-containing protein</fullName>
    </recommendedName>
</protein>
<dbReference type="Gene3D" id="3.30.420.10">
    <property type="entry name" value="Ribonuclease H-like superfamily/Ribonuclease H"/>
    <property type="match status" value="1"/>
</dbReference>
<dbReference type="InterPro" id="IPR036397">
    <property type="entry name" value="RNaseH_sf"/>
</dbReference>
<dbReference type="Proteomes" id="UP001281410">
    <property type="component" value="Unassembled WGS sequence"/>
</dbReference>
<dbReference type="AlphaFoldDB" id="A0AAE0E273"/>
<dbReference type="SUPFAM" id="SSF53098">
    <property type="entry name" value="Ribonuclease H-like"/>
    <property type="match status" value="1"/>
</dbReference>
<proteinExistence type="predicted"/>
<accession>A0AAE0E273</accession>
<evidence type="ECO:0000313" key="2">
    <source>
        <dbReference type="EMBL" id="KAK3200142.1"/>
    </source>
</evidence>
<name>A0AAE0E273_9ROSI</name>